<evidence type="ECO:0000256" key="6">
    <source>
        <dbReference type="ARBA" id="ARBA00022485"/>
    </source>
</evidence>
<sequence>MDSSVPERRLAALVSDWYAEHARELPWRAPGVSAWAVLVSEIMLQQTPVHRVLPVWREWLARWPTPQDLAVEPAAEVIRAWGRLGYPRRALRLHECAKALVDRHAGEVPREVDALLALPGIGSYTARAVAVFAYGDRHPVVDTNVRRFVARAVTALGDAGPPRTVADLAAVEELLPADAADAARASIAFMELGALICTARAPRCADCPVYAECGWQRAGRPAATGPARKVQKFAGTDRQVRGLLMAVLREATAPVPRAALDAVWQDGTQRDRALAGLLDDGLVHRLAGDRYALPT</sequence>
<comment type="cofactor">
    <cofactor evidence="2">
        <name>[4Fe-4S] cluster</name>
        <dbReference type="ChEBI" id="CHEBI:49883"/>
    </cofactor>
</comment>
<evidence type="ECO:0000313" key="15">
    <source>
        <dbReference type="EMBL" id="BCJ38110.1"/>
    </source>
</evidence>
<dbReference type="Pfam" id="PF00633">
    <property type="entry name" value="HHH"/>
    <property type="match status" value="1"/>
</dbReference>
<dbReference type="GO" id="GO:0046872">
    <property type="term" value="F:metal ion binding"/>
    <property type="evidence" value="ECO:0007669"/>
    <property type="project" value="UniProtKB-KW"/>
</dbReference>
<accession>A0A7R7DUM2</accession>
<keyword evidence="8" id="KW-0227">DNA damage</keyword>
<dbReference type="RefSeq" id="WP_203964200.1">
    <property type="nucleotide sequence ID" value="NZ_AP023355.1"/>
</dbReference>
<dbReference type="PANTHER" id="PTHR42944">
    <property type="entry name" value="ADENINE DNA GLYCOSYLASE"/>
    <property type="match status" value="1"/>
</dbReference>
<evidence type="ECO:0000313" key="16">
    <source>
        <dbReference type="Proteomes" id="UP000611640"/>
    </source>
</evidence>
<evidence type="ECO:0000256" key="9">
    <source>
        <dbReference type="ARBA" id="ARBA00022801"/>
    </source>
</evidence>
<dbReference type="GO" id="GO:0035485">
    <property type="term" value="F:adenine/guanine mispair binding"/>
    <property type="evidence" value="ECO:0007669"/>
    <property type="project" value="TreeGrafter"/>
</dbReference>
<evidence type="ECO:0000256" key="12">
    <source>
        <dbReference type="ARBA" id="ARBA00023204"/>
    </source>
</evidence>
<evidence type="ECO:0000256" key="2">
    <source>
        <dbReference type="ARBA" id="ARBA00001966"/>
    </source>
</evidence>
<protein>
    <recommendedName>
        <fullName evidence="5">Adenine DNA glycosylase</fullName>
        <ecNumber evidence="4">3.2.2.31</ecNumber>
    </recommendedName>
</protein>
<proteinExistence type="inferred from homology"/>
<evidence type="ECO:0000256" key="1">
    <source>
        <dbReference type="ARBA" id="ARBA00000843"/>
    </source>
</evidence>
<evidence type="ECO:0000256" key="4">
    <source>
        <dbReference type="ARBA" id="ARBA00012045"/>
    </source>
</evidence>
<dbReference type="InterPro" id="IPR023170">
    <property type="entry name" value="HhH_base_excis_C"/>
</dbReference>
<keyword evidence="11" id="KW-0411">Iron-sulfur</keyword>
<dbReference type="GO" id="GO:0006298">
    <property type="term" value="P:mismatch repair"/>
    <property type="evidence" value="ECO:0007669"/>
    <property type="project" value="TreeGrafter"/>
</dbReference>
<dbReference type="SMART" id="SM00478">
    <property type="entry name" value="ENDO3c"/>
    <property type="match status" value="1"/>
</dbReference>
<name>A0A7R7DUM2_9ACTN</name>
<keyword evidence="10" id="KW-0408">Iron</keyword>
<evidence type="ECO:0000256" key="7">
    <source>
        <dbReference type="ARBA" id="ARBA00022723"/>
    </source>
</evidence>
<dbReference type="GO" id="GO:0034039">
    <property type="term" value="F:8-oxo-7,8-dihydroguanine DNA N-glycosylase activity"/>
    <property type="evidence" value="ECO:0007669"/>
    <property type="project" value="TreeGrafter"/>
</dbReference>
<dbReference type="SUPFAM" id="SSF48150">
    <property type="entry name" value="DNA-glycosylase"/>
    <property type="match status" value="1"/>
</dbReference>
<dbReference type="EC" id="3.2.2.31" evidence="4"/>
<keyword evidence="12" id="KW-0234">DNA repair</keyword>
<dbReference type="EMBL" id="AP023355">
    <property type="protein sequence ID" value="BCJ38110.1"/>
    <property type="molecule type" value="Genomic_DNA"/>
</dbReference>
<dbReference type="Gene3D" id="1.10.1670.10">
    <property type="entry name" value="Helix-hairpin-Helix base-excision DNA repair enzymes (C-terminal)"/>
    <property type="match status" value="1"/>
</dbReference>
<keyword evidence="7" id="KW-0479">Metal-binding</keyword>
<keyword evidence="13" id="KW-0326">Glycosidase</keyword>
<reference evidence="15 16" key="1">
    <citation type="submission" date="2020-08" db="EMBL/GenBank/DDBJ databases">
        <title>Whole genome shotgun sequence of Actinocatenispora thailandica NBRC 105041.</title>
        <authorList>
            <person name="Komaki H."/>
            <person name="Tamura T."/>
        </authorList>
    </citation>
    <scope>NUCLEOTIDE SEQUENCE [LARGE SCALE GENOMIC DNA]</scope>
    <source>
        <strain evidence="15 16">NBRC 105041</strain>
    </source>
</reference>
<dbReference type="GO" id="GO:0006284">
    <property type="term" value="P:base-excision repair"/>
    <property type="evidence" value="ECO:0007669"/>
    <property type="project" value="InterPro"/>
</dbReference>
<dbReference type="GO" id="GO:0000701">
    <property type="term" value="F:purine-specific mismatch base pair DNA N-glycosylase activity"/>
    <property type="evidence" value="ECO:0007669"/>
    <property type="project" value="UniProtKB-EC"/>
</dbReference>
<comment type="catalytic activity">
    <reaction evidence="1">
        <text>Hydrolyzes free adenine bases from 7,8-dihydro-8-oxoguanine:adenine mismatched double-stranded DNA, leaving an apurinic site.</text>
        <dbReference type="EC" id="3.2.2.31"/>
    </reaction>
</comment>
<gene>
    <name evidence="15" type="ORF">Athai_56130</name>
</gene>
<dbReference type="AlphaFoldDB" id="A0A7R7DUM2"/>
<dbReference type="GO" id="GO:0051539">
    <property type="term" value="F:4 iron, 4 sulfur cluster binding"/>
    <property type="evidence" value="ECO:0007669"/>
    <property type="project" value="UniProtKB-KW"/>
</dbReference>
<evidence type="ECO:0000256" key="8">
    <source>
        <dbReference type="ARBA" id="ARBA00022763"/>
    </source>
</evidence>
<evidence type="ECO:0000256" key="13">
    <source>
        <dbReference type="ARBA" id="ARBA00023295"/>
    </source>
</evidence>
<dbReference type="Pfam" id="PF00730">
    <property type="entry name" value="HhH-GPD"/>
    <property type="match status" value="1"/>
</dbReference>
<evidence type="ECO:0000256" key="10">
    <source>
        <dbReference type="ARBA" id="ARBA00023004"/>
    </source>
</evidence>
<dbReference type="InterPro" id="IPR000445">
    <property type="entry name" value="HhH_motif"/>
</dbReference>
<dbReference type="PANTHER" id="PTHR42944:SF1">
    <property type="entry name" value="ADENINE DNA GLYCOSYLASE"/>
    <property type="match status" value="1"/>
</dbReference>
<evidence type="ECO:0000256" key="5">
    <source>
        <dbReference type="ARBA" id="ARBA00022023"/>
    </source>
</evidence>
<dbReference type="Gene3D" id="1.10.340.30">
    <property type="entry name" value="Hypothetical protein, domain 2"/>
    <property type="match status" value="1"/>
</dbReference>
<dbReference type="CDD" id="cd00056">
    <property type="entry name" value="ENDO3c"/>
    <property type="match status" value="1"/>
</dbReference>
<dbReference type="InterPro" id="IPR004036">
    <property type="entry name" value="Endonuclease-III-like_CS2"/>
</dbReference>
<keyword evidence="16" id="KW-1185">Reference proteome</keyword>
<keyword evidence="6" id="KW-0004">4Fe-4S</keyword>
<dbReference type="InterPro" id="IPR011257">
    <property type="entry name" value="DNA_glycosylase"/>
</dbReference>
<dbReference type="PROSITE" id="PS01155">
    <property type="entry name" value="ENDONUCLEASE_III_2"/>
    <property type="match status" value="1"/>
</dbReference>
<evidence type="ECO:0000256" key="3">
    <source>
        <dbReference type="ARBA" id="ARBA00008343"/>
    </source>
</evidence>
<feature type="domain" description="HhH-GPD" evidence="14">
    <location>
        <begin position="43"/>
        <end position="195"/>
    </location>
</feature>
<dbReference type="KEGG" id="atl:Athai_56130"/>
<evidence type="ECO:0000259" key="14">
    <source>
        <dbReference type="SMART" id="SM00478"/>
    </source>
</evidence>
<comment type="similarity">
    <text evidence="3">Belongs to the Nth/MutY family.</text>
</comment>
<dbReference type="InterPro" id="IPR003265">
    <property type="entry name" value="HhH-GPD_domain"/>
</dbReference>
<dbReference type="InterPro" id="IPR044298">
    <property type="entry name" value="MIG/MutY"/>
</dbReference>
<keyword evidence="9" id="KW-0378">Hydrolase</keyword>
<dbReference type="Proteomes" id="UP000611640">
    <property type="component" value="Chromosome"/>
</dbReference>
<organism evidence="15 16">
    <name type="scientific">Actinocatenispora thailandica</name>
    <dbReference type="NCBI Taxonomy" id="227318"/>
    <lineage>
        <taxon>Bacteria</taxon>
        <taxon>Bacillati</taxon>
        <taxon>Actinomycetota</taxon>
        <taxon>Actinomycetes</taxon>
        <taxon>Micromonosporales</taxon>
        <taxon>Micromonosporaceae</taxon>
        <taxon>Actinocatenispora</taxon>
    </lineage>
</organism>
<evidence type="ECO:0000256" key="11">
    <source>
        <dbReference type="ARBA" id="ARBA00023014"/>
    </source>
</evidence>
<dbReference type="GO" id="GO:0032357">
    <property type="term" value="F:oxidized purine DNA binding"/>
    <property type="evidence" value="ECO:0007669"/>
    <property type="project" value="TreeGrafter"/>
</dbReference>
<dbReference type="FunFam" id="1.10.340.30:FF:000003">
    <property type="entry name" value="A/G-specific adenine glycosylase"/>
    <property type="match status" value="1"/>
</dbReference>